<dbReference type="Pfam" id="PF00289">
    <property type="entry name" value="Biotin_carb_N"/>
    <property type="match status" value="1"/>
</dbReference>
<accession>A0A8T0GXN3</accession>
<keyword evidence="7" id="KW-0809">Transit peptide</keyword>
<feature type="domain" description="Biotin carboxylation" evidence="15">
    <location>
        <begin position="94"/>
        <end position="541"/>
    </location>
</feature>
<dbReference type="PROSITE" id="PS00188">
    <property type="entry name" value="BIOTIN"/>
    <property type="match status" value="1"/>
</dbReference>
<evidence type="ECO:0000259" key="13">
    <source>
        <dbReference type="PROSITE" id="PS50968"/>
    </source>
</evidence>
<comment type="subunit">
    <text evidence="10">Probably a heterodimer composed of biotin-containing alpha subunits and beta subunits.</text>
</comment>
<feature type="domain" description="Lipoyl-binding" evidence="13">
    <location>
        <begin position="713"/>
        <end position="791"/>
    </location>
</feature>
<dbReference type="FunFam" id="2.40.50.100:FF:000003">
    <property type="entry name" value="Acetyl-CoA carboxylase biotin carboxyl carrier protein"/>
    <property type="match status" value="1"/>
</dbReference>
<evidence type="ECO:0000256" key="10">
    <source>
        <dbReference type="ARBA" id="ARBA00062371"/>
    </source>
</evidence>
<keyword evidence="17" id="KW-1185">Reference proteome</keyword>
<dbReference type="Proteomes" id="UP000822688">
    <property type="component" value="Chromosome 8"/>
</dbReference>
<comment type="pathway">
    <text evidence="3">Amino-acid degradation.</text>
</comment>
<dbReference type="FunFam" id="3.30.1490.20:FF:000003">
    <property type="entry name" value="acetyl-CoA carboxylase isoform X1"/>
    <property type="match status" value="1"/>
</dbReference>
<feature type="region of interest" description="Disordered" evidence="12">
    <location>
        <begin position="700"/>
        <end position="724"/>
    </location>
</feature>
<dbReference type="InterPro" id="IPR011053">
    <property type="entry name" value="Single_hybrid_motif"/>
</dbReference>
<dbReference type="PROSITE" id="PS00867">
    <property type="entry name" value="CPSASE_2"/>
    <property type="match status" value="1"/>
</dbReference>
<dbReference type="Pfam" id="PF02786">
    <property type="entry name" value="CPSase_L_D2"/>
    <property type="match status" value="1"/>
</dbReference>
<dbReference type="CDD" id="cd06850">
    <property type="entry name" value="biotinyl_domain"/>
    <property type="match status" value="1"/>
</dbReference>
<dbReference type="PROSITE" id="PS50968">
    <property type="entry name" value="BIOTINYL_LIPOYL"/>
    <property type="match status" value="1"/>
</dbReference>
<evidence type="ECO:0000256" key="4">
    <source>
        <dbReference type="ARBA" id="ARBA00022598"/>
    </source>
</evidence>
<dbReference type="InterPro" id="IPR016185">
    <property type="entry name" value="PreATP-grasp_dom_sf"/>
</dbReference>
<dbReference type="NCBIfam" id="NF006367">
    <property type="entry name" value="PRK08591.1"/>
    <property type="match status" value="1"/>
</dbReference>
<dbReference type="PROSITE" id="PS00866">
    <property type="entry name" value="CPSASE_1"/>
    <property type="match status" value="1"/>
</dbReference>
<keyword evidence="9" id="KW-0092">Biotin</keyword>
<sequence>MGGGRNACRLALIATQAQVRRRSGSVVARSGSSHVRVCSGVAPVGRWGGDGDVPEGAHVSHAQVASIPGAGLFGGRRLSTVSGEEGRGVVKGRSIKKILIANRGEIACRVIKTAQKLGVRTVAVYSEADRGAKHVAMADEAVFIGPALASASYLDGAKILATALATGADAIHPGYGFLSESSKFAELCKQKDIIFMGPPAAAIRAMGDKSVAKSMMSAAGVPVVPGYHGEDQSPELLKAEANRIGYPVLIKATQGGGGKGMRIVHNESDFFESLASAQRESQAAFGDSRVLIEKYVLRPRHIEVQIFADKHGNAVHLNERDCSVQRRHQKIIEEAPAPHITSEFRQRIGQAAVDAAKAVGYESAGTVEFIVDTVSGDFYFMEMNTRLQVEHPVTEMVTGQDLVEWQIRVANGEVLPLQQSEIKLMGHSFEARIYAENVPKGFLPAAGHLHHYNPPSASPTVRVETGVGKGDTVSVFYDPMIAKLVVWGRDRSSALTKLVDCLTKFQIAGLPTNIGFLKTLASHHAFAAGDVDTHFIDRFKADLLPSTQSESIQEPCVPKATQYGAALAAAAFGIKSAQEKSNGLNSIWSSGSGFRLNHAYTRMLHLDWKSELAESTPVPLSLKLTYSKGGNFVVEGDKVEKMTVTGKELPDEDCNLRLNVNGKSAPVSLAQFHQGGLSHIHLWEGDQHHHFTMPVPAFDTDESQEHQRSSHGQHERSSTQGPGAVVAPMAGRVVKIFATNGARVKKGDSILVLEAMKMEHVVKSPIDGIVKGAEVEVGQQVSDSTVLCQIEVCTCSLS</sequence>
<evidence type="ECO:0000256" key="6">
    <source>
        <dbReference type="ARBA" id="ARBA00022840"/>
    </source>
</evidence>
<dbReference type="AlphaFoldDB" id="A0A8T0GXN3"/>
<evidence type="ECO:0000256" key="11">
    <source>
        <dbReference type="PROSITE-ProRule" id="PRU00409"/>
    </source>
</evidence>
<dbReference type="Pfam" id="PF00364">
    <property type="entry name" value="Biotin_lipoyl"/>
    <property type="match status" value="1"/>
</dbReference>
<keyword evidence="5 11" id="KW-0547">Nucleotide-binding</keyword>
<dbReference type="InterPro" id="IPR050856">
    <property type="entry name" value="Biotin_carboxylase_complex"/>
</dbReference>
<dbReference type="InterPro" id="IPR011764">
    <property type="entry name" value="Biotin_carboxylation_dom"/>
</dbReference>
<dbReference type="InterPro" id="IPR005482">
    <property type="entry name" value="Biotin_COase_C"/>
</dbReference>
<dbReference type="InterPro" id="IPR001882">
    <property type="entry name" value="Biotin_BS"/>
</dbReference>
<dbReference type="SUPFAM" id="SSF51230">
    <property type="entry name" value="Single hybrid motif"/>
    <property type="match status" value="1"/>
</dbReference>
<evidence type="ECO:0000256" key="8">
    <source>
        <dbReference type="ARBA" id="ARBA00023128"/>
    </source>
</evidence>
<dbReference type="InterPro" id="IPR011761">
    <property type="entry name" value="ATP-grasp"/>
</dbReference>
<feature type="compositionally biased region" description="Basic and acidic residues" evidence="12">
    <location>
        <begin position="703"/>
        <end position="717"/>
    </location>
</feature>
<dbReference type="GO" id="GO:0005524">
    <property type="term" value="F:ATP binding"/>
    <property type="evidence" value="ECO:0007669"/>
    <property type="project" value="UniProtKB-UniRule"/>
</dbReference>
<organism evidence="16 17">
    <name type="scientific">Ceratodon purpureus</name>
    <name type="common">Fire moss</name>
    <name type="synonym">Dicranum purpureum</name>
    <dbReference type="NCBI Taxonomy" id="3225"/>
    <lineage>
        <taxon>Eukaryota</taxon>
        <taxon>Viridiplantae</taxon>
        <taxon>Streptophyta</taxon>
        <taxon>Embryophyta</taxon>
        <taxon>Bryophyta</taxon>
        <taxon>Bryophytina</taxon>
        <taxon>Bryopsida</taxon>
        <taxon>Dicranidae</taxon>
        <taxon>Pseudoditrichales</taxon>
        <taxon>Ditrichaceae</taxon>
        <taxon>Ceratodon</taxon>
    </lineage>
</organism>
<dbReference type="InterPro" id="IPR000089">
    <property type="entry name" value="Biotin_lipoyl"/>
</dbReference>
<proteinExistence type="predicted"/>
<keyword evidence="4" id="KW-0436">Ligase</keyword>
<evidence type="ECO:0000256" key="1">
    <source>
        <dbReference type="ARBA" id="ARBA00001953"/>
    </source>
</evidence>
<dbReference type="GO" id="GO:0046872">
    <property type="term" value="F:metal ion binding"/>
    <property type="evidence" value="ECO:0007669"/>
    <property type="project" value="InterPro"/>
</dbReference>
<feature type="domain" description="ATP-grasp" evidence="14">
    <location>
        <begin position="213"/>
        <end position="411"/>
    </location>
</feature>
<evidence type="ECO:0000256" key="3">
    <source>
        <dbReference type="ARBA" id="ARBA00005023"/>
    </source>
</evidence>
<evidence type="ECO:0000256" key="7">
    <source>
        <dbReference type="ARBA" id="ARBA00022946"/>
    </source>
</evidence>
<dbReference type="PROSITE" id="PS50979">
    <property type="entry name" value="BC"/>
    <property type="match status" value="1"/>
</dbReference>
<comment type="subcellular location">
    <subcellularLocation>
        <location evidence="2">Mitochondrion matrix</location>
    </subcellularLocation>
</comment>
<keyword evidence="8" id="KW-0496">Mitochondrion</keyword>
<dbReference type="Pfam" id="PF02785">
    <property type="entry name" value="Biotin_carb_C"/>
    <property type="match status" value="1"/>
</dbReference>
<evidence type="ECO:0000313" key="16">
    <source>
        <dbReference type="EMBL" id="KAG0564446.1"/>
    </source>
</evidence>
<gene>
    <name evidence="16" type="ORF">KC19_8G110800</name>
</gene>
<dbReference type="FunFam" id="3.40.50.20:FF:000010">
    <property type="entry name" value="Propionyl-CoA carboxylase subunit alpha"/>
    <property type="match status" value="1"/>
</dbReference>
<evidence type="ECO:0000313" key="17">
    <source>
        <dbReference type="Proteomes" id="UP000822688"/>
    </source>
</evidence>
<evidence type="ECO:0000256" key="12">
    <source>
        <dbReference type="SAM" id="MobiDB-lite"/>
    </source>
</evidence>
<dbReference type="PANTHER" id="PTHR18866">
    <property type="entry name" value="CARBOXYLASE:PYRUVATE/ACETYL-COA/PROPIONYL-COA CARBOXYLASE"/>
    <property type="match status" value="1"/>
</dbReference>
<reference evidence="16" key="1">
    <citation type="submission" date="2020-06" db="EMBL/GenBank/DDBJ databases">
        <title>WGS assembly of Ceratodon purpureus strain R40.</title>
        <authorList>
            <person name="Carey S.B."/>
            <person name="Jenkins J."/>
            <person name="Shu S."/>
            <person name="Lovell J.T."/>
            <person name="Sreedasyam A."/>
            <person name="Maumus F."/>
            <person name="Tiley G.P."/>
            <person name="Fernandez-Pozo N."/>
            <person name="Barry K."/>
            <person name="Chen C."/>
            <person name="Wang M."/>
            <person name="Lipzen A."/>
            <person name="Daum C."/>
            <person name="Saski C.A."/>
            <person name="Payton A.C."/>
            <person name="Mcbreen J.C."/>
            <person name="Conrad R.E."/>
            <person name="Kollar L.M."/>
            <person name="Olsson S."/>
            <person name="Huttunen S."/>
            <person name="Landis J.B."/>
            <person name="Wickett N.J."/>
            <person name="Johnson M.G."/>
            <person name="Rensing S.A."/>
            <person name="Grimwood J."/>
            <person name="Schmutz J."/>
            <person name="Mcdaniel S.F."/>
        </authorList>
    </citation>
    <scope>NUCLEOTIDE SEQUENCE</scope>
    <source>
        <strain evidence="16">R40</strain>
    </source>
</reference>
<dbReference type="SUPFAM" id="SSF56059">
    <property type="entry name" value="Glutathione synthetase ATP-binding domain-like"/>
    <property type="match status" value="1"/>
</dbReference>
<evidence type="ECO:0000259" key="15">
    <source>
        <dbReference type="PROSITE" id="PS50979"/>
    </source>
</evidence>
<dbReference type="SUPFAM" id="SSF51246">
    <property type="entry name" value="Rudiment single hybrid motif"/>
    <property type="match status" value="1"/>
</dbReference>
<dbReference type="Gene3D" id="3.30.470.20">
    <property type="entry name" value="ATP-grasp fold, B domain"/>
    <property type="match status" value="1"/>
</dbReference>
<dbReference type="SUPFAM" id="SSF52440">
    <property type="entry name" value="PreATP-grasp domain"/>
    <property type="match status" value="1"/>
</dbReference>
<comment type="caution">
    <text evidence="16">The sequence shown here is derived from an EMBL/GenBank/DDBJ whole genome shotgun (WGS) entry which is preliminary data.</text>
</comment>
<dbReference type="EMBL" id="CM026429">
    <property type="protein sequence ID" value="KAG0564446.1"/>
    <property type="molecule type" value="Genomic_DNA"/>
</dbReference>
<dbReference type="FunFam" id="3.30.470.20:FF:000028">
    <property type="entry name" value="Methylcrotonoyl-CoA carboxylase subunit alpha, mitochondrial"/>
    <property type="match status" value="1"/>
</dbReference>
<comment type="cofactor">
    <cofactor evidence="1">
        <name>biotin</name>
        <dbReference type="ChEBI" id="CHEBI:57586"/>
    </cofactor>
</comment>
<dbReference type="Gene3D" id="2.40.50.100">
    <property type="match status" value="1"/>
</dbReference>
<dbReference type="Pfam" id="PF19331">
    <property type="entry name" value="MCCA_BT"/>
    <property type="match status" value="1"/>
</dbReference>
<dbReference type="InterPro" id="IPR005481">
    <property type="entry name" value="BC-like_N"/>
</dbReference>
<dbReference type="InterPro" id="IPR005479">
    <property type="entry name" value="CPAse_ATP-bd"/>
</dbReference>
<dbReference type="PROSITE" id="PS50975">
    <property type="entry name" value="ATP_GRASP"/>
    <property type="match status" value="1"/>
</dbReference>
<name>A0A8T0GXN3_CERPU</name>
<evidence type="ECO:0000256" key="2">
    <source>
        <dbReference type="ARBA" id="ARBA00004305"/>
    </source>
</evidence>
<evidence type="ECO:0000256" key="5">
    <source>
        <dbReference type="ARBA" id="ARBA00022741"/>
    </source>
</evidence>
<dbReference type="PANTHER" id="PTHR18866:SF33">
    <property type="entry name" value="METHYLCROTONOYL-COA CARBOXYLASE SUBUNIT ALPHA, MITOCHONDRIAL-RELATED"/>
    <property type="match status" value="1"/>
</dbReference>
<evidence type="ECO:0000256" key="9">
    <source>
        <dbReference type="ARBA" id="ARBA00023267"/>
    </source>
</evidence>
<evidence type="ECO:0000259" key="14">
    <source>
        <dbReference type="PROSITE" id="PS50975"/>
    </source>
</evidence>
<dbReference type="GO" id="GO:0004485">
    <property type="term" value="F:methylcrotonoyl-CoA carboxylase activity"/>
    <property type="evidence" value="ECO:0007669"/>
    <property type="project" value="TreeGrafter"/>
</dbReference>
<protein>
    <submittedName>
        <fullName evidence="16">Uncharacterized protein</fullName>
    </submittedName>
</protein>
<dbReference type="GO" id="GO:0005759">
    <property type="term" value="C:mitochondrial matrix"/>
    <property type="evidence" value="ECO:0007669"/>
    <property type="project" value="UniProtKB-SubCell"/>
</dbReference>
<dbReference type="InterPro" id="IPR011054">
    <property type="entry name" value="Rudment_hybrid_motif"/>
</dbReference>
<dbReference type="SMART" id="SM00878">
    <property type="entry name" value="Biotin_carb_C"/>
    <property type="match status" value="1"/>
</dbReference>
<keyword evidence="6 11" id="KW-0067">ATP-binding</keyword>
<dbReference type="InterPro" id="IPR045774">
    <property type="entry name" value="MCCA_BT_dom"/>
</dbReference>